<evidence type="ECO:0000313" key="3">
    <source>
        <dbReference type="EMBL" id="PPQ94516.1"/>
    </source>
</evidence>
<dbReference type="PROSITE" id="PS50800">
    <property type="entry name" value="SAP"/>
    <property type="match status" value="1"/>
</dbReference>
<feature type="domain" description="SAP" evidence="2">
    <location>
        <begin position="11"/>
        <end position="45"/>
    </location>
</feature>
<dbReference type="AlphaFoldDB" id="A0A409XUY7"/>
<reference evidence="3 4" key="1">
    <citation type="journal article" date="2018" name="Evol. Lett.">
        <title>Horizontal gene cluster transfer increased hallucinogenic mushroom diversity.</title>
        <authorList>
            <person name="Reynolds H.T."/>
            <person name="Vijayakumar V."/>
            <person name="Gluck-Thaler E."/>
            <person name="Korotkin H.B."/>
            <person name="Matheny P.B."/>
            <person name="Slot J.C."/>
        </authorList>
    </citation>
    <scope>NUCLEOTIDE SEQUENCE [LARGE SCALE GENOMIC DNA]</scope>
    <source>
        <strain evidence="3 4">2631</strain>
    </source>
</reference>
<feature type="compositionally biased region" description="Basic and acidic residues" evidence="1">
    <location>
        <begin position="86"/>
        <end position="100"/>
    </location>
</feature>
<evidence type="ECO:0000256" key="1">
    <source>
        <dbReference type="SAM" id="MobiDB-lite"/>
    </source>
</evidence>
<organism evidence="3 4">
    <name type="scientific">Psilocybe cyanescens</name>
    <dbReference type="NCBI Taxonomy" id="93625"/>
    <lineage>
        <taxon>Eukaryota</taxon>
        <taxon>Fungi</taxon>
        <taxon>Dikarya</taxon>
        <taxon>Basidiomycota</taxon>
        <taxon>Agaricomycotina</taxon>
        <taxon>Agaricomycetes</taxon>
        <taxon>Agaricomycetidae</taxon>
        <taxon>Agaricales</taxon>
        <taxon>Agaricineae</taxon>
        <taxon>Strophariaceae</taxon>
        <taxon>Psilocybe</taxon>
    </lineage>
</organism>
<gene>
    <name evidence="3" type="ORF">CVT25_014170</name>
</gene>
<dbReference type="Proteomes" id="UP000283269">
    <property type="component" value="Unassembled WGS sequence"/>
</dbReference>
<dbReference type="InParanoid" id="A0A409XUY7"/>
<evidence type="ECO:0000259" key="2">
    <source>
        <dbReference type="PROSITE" id="PS50800"/>
    </source>
</evidence>
<accession>A0A409XUY7</accession>
<feature type="region of interest" description="Disordered" evidence="1">
    <location>
        <begin position="55"/>
        <end position="133"/>
    </location>
</feature>
<protein>
    <recommendedName>
        <fullName evidence="2">SAP domain-containing protein</fullName>
    </recommendedName>
</protein>
<keyword evidence="4" id="KW-1185">Reference proteome</keyword>
<proteinExistence type="predicted"/>
<comment type="caution">
    <text evidence="3">The sequence shown here is derived from an EMBL/GenBank/DDBJ whole genome shotgun (WGS) entry which is preliminary data.</text>
</comment>
<feature type="region of interest" description="Disordered" evidence="1">
    <location>
        <begin position="152"/>
        <end position="173"/>
    </location>
</feature>
<evidence type="ECO:0000313" key="4">
    <source>
        <dbReference type="Proteomes" id="UP000283269"/>
    </source>
</evidence>
<name>A0A409XUY7_PSICY</name>
<sequence>MPQPPPFTKPITSMNKQQLKNLCDHFGQANDGLVVTLRERLRRYLRDHQEALENNPNYRRLYPRHRGQGLQQPPNREEEPDNEEDQSQHDNFNDREERDTASSFSSFYGCAEGQDNEPNVLSPPPPSSRTLSTHHFDAHQCENQPEVYQGFPPAAHITEGTSNSSRKRPPRVPGMLAQSASYTVPDQIRKKFSAEGGWASHIPLTFLTDKFCAQKNGVSVDMINNSLSVDPNSDQIITTSQSLPIKNETDLTNTFPKTTLTGRSISAGYVTQTVALNTGPYGLLMILKFVDVQFTKASIPNNTILDYGMNSKYDITKPGL</sequence>
<dbReference type="InterPro" id="IPR003034">
    <property type="entry name" value="SAP_dom"/>
</dbReference>
<dbReference type="EMBL" id="NHYD01000325">
    <property type="protein sequence ID" value="PPQ94516.1"/>
    <property type="molecule type" value="Genomic_DNA"/>
</dbReference>